<accession>A0A366E3U3</accession>
<feature type="chain" id="PRO_5039607896" evidence="2">
    <location>
        <begin position="23"/>
        <end position="223"/>
    </location>
</feature>
<keyword evidence="4" id="KW-1185">Reference proteome</keyword>
<reference evidence="3 4" key="1">
    <citation type="submission" date="2018-06" db="EMBL/GenBank/DDBJ databases">
        <title>Genomic Encyclopedia of Type Strains, Phase IV (KMG-IV): sequencing the most valuable type-strain genomes for metagenomic binning, comparative biology and taxonomic classification.</title>
        <authorList>
            <person name="Goeker M."/>
        </authorList>
    </citation>
    <scope>NUCLEOTIDE SEQUENCE [LARGE SCALE GENOMIC DNA]</scope>
    <source>
        <strain evidence="3 4">DSM 44599</strain>
    </source>
</reference>
<dbReference type="STRING" id="1210090.GCA_001613185_01189"/>
<sequence>MVVALALAACAALLAGCGQTVTGEPVAVEQPVRRVDAQLSALLPDPARFPAGYPAVVLPPEAAAQAAGDLNGVARGSSVRPETCAPPEQRYGPDDTVIAVGTAERTRATLTVELTRTDDPLSALREQVRRCGELRVGRAGATATVTTTLDPSPPVDADDTLALRRTVAPDVGGAGLTQSMRTLAGQIGDVRITVTYMTFGDETPDTAALDELFTTAVGKVRAA</sequence>
<protein>
    <submittedName>
        <fullName evidence="3">PknH-like protein</fullName>
    </submittedName>
</protein>
<name>A0A366E3U3_9NOCA</name>
<feature type="signal peptide" evidence="2">
    <location>
        <begin position="1"/>
        <end position="22"/>
    </location>
</feature>
<dbReference type="OrthoDB" id="4762219at2"/>
<proteinExistence type="predicted"/>
<comment type="caution">
    <text evidence="3">The sequence shown here is derived from an EMBL/GenBank/DDBJ whole genome shotgun (WGS) entry which is preliminary data.</text>
</comment>
<evidence type="ECO:0000313" key="3">
    <source>
        <dbReference type="EMBL" id="RBO96459.1"/>
    </source>
</evidence>
<evidence type="ECO:0000256" key="1">
    <source>
        <dbReference type="SAM" id="MobiDB-lite"/>
    </source>
</evidence>
<dbReference type="EMBL" id="QNRE01000001">
    <property type="protein sequence ID" value="RBO96459.1"/>
    <property type="molecule type" value="Genomic_DNA"/>
</dbReference>
<gene>
    <name evidence="3" type="ORF">DFR74_101474</name>
</gene>
<feature type="region of interest" description="Disordered" evidence="1">
    <location>
        <begin position="74"/>
        <end position="94"/>
    </location>
</feature>
<keyword evidence="2" id="KW-0732">Signal</keyword>
<evidence type="ECO:0000256" key="2">
    <source>
        <dbReference type="SAM" id="SignalP"/>
    </source>
</evidence>
<dbReference type="AlphaFoldDB" id="A0A366E3U3"/>
<dbReference type="Proteomes" id="UP000252586">
    <property type="component" value="Unassembled WGS sequence"/>
</dbReference>
<organism evidence="3 4">
    <name type="scientific">Nocardia puris</name>
    <dbReference type="NCBI Taxonomy" id="208602"/>
    <lineage>
        <taxon>Bacteria</taxon>
        <taxon>Bacillati</taxon>
        <taxon>Actinomycetota</taxon>
        <taxon>Actinomycetes</taxon>
        <taxon>Mycobacteriales</taxon>
        <taxon>Nocardiaceae</taxon>
        <taxon>Nocardia</taxon>
    </lineage>
</organism>
<evidence type="ECO:0000313" key="4">
    <source>
        <dbReference type="Proteomes" id="UP000252586"/>
    </source>
</evidence>